<dbReference type="GO" id="GO:0000166">
    <property type="term" value="F:nucleotide binding"/>
    <property type="evidence" value="ECO:0007669"/>
    <property type="project" value="InterPro"/>
</dbReference>
<protein>
    <recommendedName>
        <fullName evidence="5">Gfo/Idh/MocA-like oxidoreductase N-terminal domain-containing protein</fullName>
    </recommendedName>
</protein>
<dbReference type="VEuPathDB" id="FungiDB:Z517_08634"/>
<sequence>MGKIRIGIVGLSSKPGAWAALAHLPRLASSPNFEIVAMCNSTLESTKAAIKAHNLPDSVRAYASYDGIAADPDVDLFVVSTRVDSHYDVVVPALKAHRNVFVEWPLATTTDEAKKMAALAREAGVRTMIGFQARASPSIRKIKELVDTGSLGEIHSVHYHGVINNWHDNAADERYAHFLQRKVGANPLTIYGGHALDSIFFAVGELKPGTYRPLAVNLRPKMPIQRADGTISPEVFDKDTPDQICLQGQLARDPPAVLSFHLRGGARFPSSPGSTWEIYGTTGVLVVTFASAGPQMAKATSMRLYRTESKTVEEIVVDEGGDEWTALPNQGQNIGRLYEAYALGEGYGDFELAVKRHELLDEFWASMDSVHEGSL</sequence>
<dbReference type="Pfam" id="PF22685">
    <property type="entry name" value="Gal80p_C-like"/>
    <property type="match status" value="1"/>
</dbReference>
<dbReference type="OrthoDB" id="64915at2759"/>
<dbReference type="EMBL" id="KN846973">
    <property type="protein sequence ID" value="KIW78795.1"/>
    <property type="molecule type" value="Genomic_DNA"/>
</dbReference>
<dbReference type="Gene3D" id="3.30.360.10">
    <property type="entry name" value="Dihydrodipicolinate Reductase, domain 2"/>
    <property type="match status" value="1"/>
</dbReference>
<dbReference type="SUPFAM" id="SSF55347">
    <property type="entry name" value="Glyceraldehyde-3-phosphate dehydrogenase-like, C-terminal domain"/>
    <property type="match status" value="1"/>
</dbReference>
<dbReference type="InterPro" id="IPR036291">
    <property type="entry name" value="NAD(P)-bd_dom_sf"/>
</dbReference>
<keyword evidence="4" id="KW-1185">Reference proteome</keyword>
<feature type="domain" description="Gal80p-like C-terminal" evidence="2">
    <location>
        <begin position="137"/>
        <end position="287"/>
    </location>
</feature>
<dbReference type="SUPFAM" id="SSF51735">
    <property type="entry name" value="NAD(P)-binding Rossmann-fold domains"/>
    <property type="match status" value="1"/>
</dbReference>
<dbReference type="InterPro" id="IPR000683">
    <property type="entry name" value="Gfo/Idh/MocA-like_OxRdtase_N"/>
</dbReference>
<dbReference type="InterPro" id="IPR051317">
    <property type="entry name" value="Gfo/Idh/MocA_oxidoreduct"/>
</dbReference>
<evidence type="ECO:0000313" key="4">
    <source>
        <dbReference type="Proteomes" id="UP000053029"/>
    </source>
</evidence>
<dbReference type="AlphaFoldDB" id="A0A0D2GJP4"/>
<dbReference type="HOGENOM" id="CLU_023194_25_2_1"/>
<dbReference type="Pfam" id="PF01408">
    <property type="entry name" value="GFO_IDH_MocA"/>
    <property type="match status" value="1"/>
</dbReference>
<evidence type="ECO:0000313" key="3">
    <source>
        <dbReference type="EMBL" id="KIW78795.1"/>
    </source>
</evidence>
<dbReference type="RefSeq" id="XP_013282603.1">
    <property type="nucleotide sequence ID" value="XM_013427149.1"/>
</dbReference>
<organism evidence="3 4">
    <name type="scientific">Fonsecaea pedrosoi CBS 271.37</name>
    <dbReference type="NCBI Taxonomy" id="1442368"/>
    <lineage>
        <taxon>Eukaryota</taxon>
        <taxon>Fungi</taxon>
        <taxon>Dikarya</taxon>
        <taxon>Ascomycota</taxon>
        <taxon>Pezizomycotina</taxon>
        <taxon>Eurotiomycetes</taxon>
        <taxon>Chaetothyriomycetidae</taxon>
        <taxon>Chaetothyriales</taxon>
        <taxon>Herpotrichiellaceae</taxon>
        <taxon>Fonsecaea</taxon>
    </lineage>
</organism>
<gene>
    <name evidence="3" type="ORF">Z517_08634</name>
</gene>
<feature type="domain" description="Gfo/Idh/MocA-like oxidoreductase N-terminal" evidence="1">
    <location>
        <begin position="4"/>
        <end position="131"/>
    </location>
</feature>
<dbReference type="Gene3D" id="3.40.50.720">
    <property type="entry name" value="NAD(P)-binding Rossmann-like Domain"/>
    <property type="match status" value="1"/>
</dbReference>
<dbReference type="PANTHER" id="PTHR43708">
    <property type="entry name" value="CONSERVED EXPRESSED OXIDOREDUCTASE (EUROFUNG)"/>
    <property type="match status" value="1"/>
</dbReference>
<dbReference type="Proteomes" id="UP000053029">
    <property type="component" value="Unassembled WGS sequence"/>
</dbReference>
<evidence type="ECO:0000259" key="2">
    <source>
        <dbReference type="Pfam" id="PF22685"/>
    </source>
</evidence>
<dbReference type="PANTHER" id="PTHR43708:SF1">
    <property type="entry name" value="GALACTOSE_LACTOSE METABOLISM REGULATORY PROTEIN GAL80"/>
    <property type="match status" value="1"/>
</dbReference>
<accession>A0A0D2GJP4</accession>
<dbReference type="GeneID" id="25308124"/>
<dbReference type="STRING" id="1442368.A0A0D2GJP4"/>
<reference evidence="3 4" key="1">
    <citation type="submission" date="2015-01" db="EMBL/GenBank/DDBJ databases">
        <title>The Genome Sequence of Fonsecaea pedrosoi CBS 271.37.</title>
        <authorList>
            <consortium name="The Broad Institute Genomics Platform"/>
            <person name="Cuomo C."/>
            <person name="de Hoog S."/>
            <person name="Gorbushina A."/>
            <person name="Stielow B."/>
            <person name="Teixiera M."/>
            <person name="Abouelleil A."/>
            <person name="Chapman S.B."/>
            <person name="Priest M."/>
            <person name="Young S.K."/>
            <person name="Wortman J."/>
            <person name="Nusbaum C."/>
            <person name="Birren B."/>
        </authorList>
    </citation>
    <scope>NUCLEOTIDE SEQUENCE [LARGE SCALE GENOMIC DNA]</scope>
    <source>
        <strain evidence="3 4">CBS 271.37</strain>
    </source>
</reference>
<evidence type="ECO:0008006" key="5">
    <source>
        <dbReference type="Google" id="ProtNLM"/>
    </source>
</evidence>
<proteinExistence type="predicted"/>
<dbReference type="InterPro" id="IPR055080">
    <property type="entry name" value="Gal80p-like_C"/>
</dbReference>
<name>A0A0D2GJP4_9EURO</name>
<evidence type="ECO:0000259" key="1">
    <source>
        <dbReference type="Pfam" id="PF01408"/>
    </source>
</evidence>